<reference evidence="4" key="1">
    <citation type="submission" date="2020-10" db="EMBL/GenBank/DDBJ databases">
        <title>Sequencing the genomes of 1000 actinobacteria strains.</title>
        <authorList>
            <person name="Klenk H.-P."/>
        </authorList>
    </citation>
    <scope>NUCLEOTIDE SEQUENCE</scope>
    <source>
        <strain evidence="4">DSM 46832</strain>
    </source>
</reference>
<dbReference type="AlphaFoldDB" id="A0A927M983"/>
<comment type="caution">
    <text evidence="4">The sequence shown here is derived from an EMBL/GenBank/DDBJ whole genome shotgun (WGS) entry which is preliminary data.</text>
</comment>
<dbReference type="InterPro" id="IPR027417">
    <property type="entry name" value="P-loop_NTPase"/>
</dbReference>
<dbReference type="GO" id="GO:0008146">
    <property type="term" value="F:sulfotransferase activity"/>
    <property type="evidence" value="ECO:0007669"/>
    <property type="project" value="InterPro"/>
</dbReference>
<feature type="domain" description="Sulfotransferase" evidence="3">
    <location>
        <begin position="26"/>
        <end position="272"/>
    </location>
</feature>
<dbReference type="InterPro" id="IPR000863">
    <property type="entry name" value="Sulfotransferase_dom"/>
</dbReference>
<sequence length="317" mass="35858">MPSDPVRYRSDDEDSARWAGFPHRPGDVVISTRSKSGTTWMQMICALLVFQDPDLPAPLADLSPWLDWLVEPRDELFARLAAQPHRRFIKTHTPLDGIPLDTRVDYIVVARDPLDMAVSLYHQVDNLDRERIRQLTGRTTSDGPVRPRPPLREWLLSWIDRDVAPADALDSLPGVLWHLSDAWARRAEPNVLLVHYGDLVTDLPGEMRRIAERLEIGVPERRWPDLVEAATFARMRARATRLVPDRTGVLKDRSAFFRRGSSGAGREVLDADEVAHYRRRVAGLGAPDLVRWLHHDDGPTADAHRSSASIRLVTGPN</sequence>
<accession>A0A927M983</accession>
<protein>
    <recommendedName>
        <fullName evidence="3">Sulfotransferase domain-containing protein</fullName>
    </recommendedName>
</protein>
<dbReference type="RefSeq" id="WP_192769494.1">
    <property type="nucleotide sequence ID" value="NZ_JADBEB010000001.1"/>
</dbReference>
<evidence type="ECO:0000259" key="3">
    <source>
        <dbReference type="Pfam" id="PF00685"/>
    </source>
</evidence>
<gene>
    <name evidence="4" type="ORF">H4W31_005797</name>
</gene>
<dbReference type="Pfam" id="PF00685">
    <property type="entry name" value="Sulfotransfer_1"/>
    <property type="match status" value="1"/>
</dbReference>
<evidence type="ECO:0000313" key="5">
    <source>
        <dbReference type="Proteomes" id="UP000649753"/>
    </source>
</evidence>
<dbReference type="PANTHER" id="PTHR11783">
    <property type="entry name" value="SULFOTRANSFERASE SULT"/>
    <property type="match status" value="1"/>
</dbReference>
<evidence type="ECO:0000313" key="4">
    <source>
        <dbReference type="EMBL" id="MBE1490159.1"/>
    </source>
</evidence>
<dbReference type="EMBL" id="JADBEB010000001">
    <property type="protein sequence ID" value="MBE1490159.1"/>
    <property type="molecule type" value="Genomic_DNA"/>
</dbReference>
<dbReference type="Gene3D" id="3.40.50.300">
    <property type="entry name" value="P-loop containing nucleotide triphosphate hydrolases"/>
    <property type="match status" value="1"/>
</dbReference>
<evidence type="ECO:0000256" key="2">
    <source>
        <dbReference type="ARBA" id="ARBA00022679"/>
    </source>
</evidence>
<dbReference type="Proteomes" id="UP000649753">
    <property type="component" value="Unassembled WGS sequence"/>
</dbReference>
<proteinExistence type="inferred from homology"/>
<comment type="similarity">
    <text evidence="1">Belongs to the sulfotransferase 1 family.</text>
</comment>
<evidence type="ECO:0000256" key="1">
    <source>
        <dbReference type="ARBA" id="ARBA00005771"/>
    </source>
</evidence>
<organism evidence="4 5">
    <name type="scientific">Plantactinospora soyae</name>
    <dbReference type="NCBI Taxonomy" id="1544732"/>
    <lineage>
        <taxon>Bacteria</taxon>
        <taxon>Bacillati</taxon>
        <taxon>Actinomycetota</taxon>
        <taxon>Actinomycetes</taxon>
        <taxon>Micromonosporales</taxon>
        <taxon>Micromonosporaceae</taxon>
        <taxon>Plantactinospora</taxon>
    </lineage>
</organism>
<name>A0A927M983_9ACTN</name>
<keyword evidence="5" id="KW-1185">Reference proteome</keyword>
<keyword evidence="2" id="KW-0808">Transferase</keyword>
<dbReference type="SUPFAM" id="SSF52540">
    <property type="entry name" value="P-loop containing nucleoside triphosphate hydrolases"/>
    <property type="match status" value="1"/>
</dbReference>